<feature type="region of interest" description="Disordered" evidence="1">
    <location>
        <begin position="1"/>
        <end position="25"/>
    </location>
</feature>
<accession>A0A915K3V1</accession>
<evidence type="ECO:0000313" key="2">
    <source>
        <dbReference type="Proteomes" id="UP000887565"/>
    </source>
</evidence>
<evidence type="ECO:0000313" key="3">
    <source>
        <dbReference type="WBParaSite" id="nRc.2.0.1.t33001-RA"/>
    </source>
</evidence>
<dbReference type="AlphaFoldDB" id="A0A915K3V1"/>
<dbReference type="WBParaSite" id="nRc.2.0.1.t33001-RA">
    <property type="protein sequence ID" value="nRc.2.0.1.t33001-RA"/>
    <property type="gene ID" value="nRc.2.0.1.g33001"/>
</dbReference>
<name>A0A915K3V1_ROMCU</name>
<evidence type="ECO:0000256" key="1">
    <source>
        <dbReference type="SAM" id="MobiDB-lite"/>
    </source>
</evidence>
<organism evidence="2 3">
    <name type="scientific">Romanomermis culicivorax</name>
    <name type="common">Nematode worm</name>
    <dbReference type="NCBI Taxonomy" id="13658"/>
    <lineage>
        <taxon>Eukaryota</taxon>
        <taxon>Metazoa</taxon>
        <taxon>Ecdysozoa</taxon>
        <taxon>Nematoda</taxon>
        <taxon>Enoplea</taxon>
        <taxon>Dorylaimia</taxon>
        <taxon>Mermithida</taxon>
        <taxon>Mermithoidea</taxon>
        <taxon>Mermithidae</taxon>
        <taxon>Romanomermis</taxon>
    </lineage>
</organism>
<dbReference type="Proteomes" id="UP000887565">
    <property type="component" value="Unplaced"/>
</dbReference>
<protein>
    <submittedName>
        <fullName evidence="3">Uncharacterized protein</fullName>
    </submittedName>
</protein>
<feature type="compositionally biased region" description="Basic and acidic residues" evidence="1">
    <location>
        <begin position="1"/>
        <end position="15"/>
    </location>
</feature>
<proteinExistence type="predicted"/>
<keyword evidence="2" id="KW-1185">Reference proteome</keyword>
<reference evidence="3" key="1">
    <citation type="submission" date="2022-11" db="UniProtKB">
        <authorList>
            <consortium name="WormBaseParasite"/>
        </authorList>
    </citation>
    <scope>IDENTIFICATION</scope>
</reference>
<sequence>MFKEENEGNDDDRRSHYSPRSQENVRCGRMRRKMISLKSKIVQFFKLFFVPKRTSAVLNKKFCSFKDIQFLNNDDVHQMVKTALFS</sequence>